<comment type="subcellular location">
    <subcellularLocation>
        <location evidence="1">Periplasm</location>
    </subcellularLocation>
</comment>
<keyword evidence="5" id="KW-1185">Reference proteome</keyword>
<dbReference type="Pfam" id="PF01547">
    <property type="entry name" value="SBP_bac_1"/>
    <property type="match status" value="1"/>
</dbReference>
<evidence type="ECO:0000256" key="1">
    <source>
        <dbReference type="ARBA" id="ARBA00004418"/>
    </source>
</evidence>
<evidence type="ECO:0000256" key="3">
    <source>
        <dbReference type="ARBA" id="ARBA00022764"/>
    </source>
</evidence>
<accession>A0ABY8DNE2</accession>
<reference evidence="4 5" key="1">
    <citation type="submission" date="2023-03" db="EMBL/GenBank/DDBJ databases">
        <authorList>
            <person name="Kaur S."/>
            <person name="Espinosa-Saiz D."/>
            <person name="Velazquez E."/>
            <person name="Menendez E."/>
            <person name="diCenzo G.C."/>
        </authorList>
    </citation>
    <scope>NUCLEOTIDE SEQUENCE [LARGE SCALE GENOMIC DNA]</scope>
    <source>
        <strain evidence="4 5">LMG 24692</strain>
        <plasmid evidence="4 5">unnamed</plasmid>
    </source>
</reference>
<organism evidence="4 5">
    <name type="scientific">Sinorhizobium garamanticum</name>
    <dbReference type="NCBI Taxonomy" id="680247"/>
    <lineage>
        <taxon>Bacteria</taxon>
        <taxon>Pseudomonadati</taxon>
        <taxon>Pseudomonadota</taxon>
        <taxon>Alphaproteobacteria</taxon>
        <taxon>Hyphomicrobiales</taxon>
        <taxon>Rhizobiaceae</taxon>
        <taxon>Sinorhizobium/Ensifer group</taxon>
        <taxon>Sinorhizobium</taxon>
    </lineage>
</organism>
<keyword evidence="3" id="KW-0574">Periplasm</keyword>
<dbReference type="RefSeq" id="WP_280663646.1">
    <property type="nucleotide sequence ID" value="NZ_CP120375.1"/>
</dbReference>
<dbReference type="PANTHER" id="PTHR43649:SF12">
    <property type="entry name" value="DIACETYLCHITOBIOSE BINDING PROTEIN DASA"/>
    <property type="match status" value="1"/>
</dbReference>
<proteinExistence type="inferred from homology"/>
<comment type="similarity">
    <text evidence="2">Belongs to the bacterial solute-binding protein 1 family.</text>
</comment>
<dbReference type="InterPro" id="IPR006059">
    <property type="entry name" value="SBP"/>
</dbReference>
<dbReference type="PANTHER" id="PTHR43649">
    <property type="entry name" value="ARABINOSE-BINDING PROTEIN-RELATED"/>
    <property type="match status" value="1"/>
</dbReference>
<dbReference type="EMBL" id="CP120375">
    <property type="protein sequence ID" value="WEX91688.1"/>
    <property type="molecule type" value="Genomic_DNA"/>
</dbReference>
<keyword evidence="4" id="KW-0614">Plasmid</keyword>
<dbReference type="Gene3D" id="3.40.190.10">
    <property type="entry name" value="Periplasmic binding protein-like II"/>
    <property type="match status" value="2"/>
</dbReference>
<protein>
    <submittedName>
        <fullName evidence="4">Extracellular solute-binding protein</fullName>
    </submittedName>
</protein>
<name>A0ABY8DNE2_9HYPH</name>
<dbReference type="SUPFAM" id="SSF53850">
    <property type="entry name" value="Periplasmic binding protein-like II"/>
    <property type="match status" value="1"/>
</dbReference>
<evidence type="ECO:0000313" key="5">
    <source>
        <dbReference type="Proteomes" id="UP001229355"/>
    </source>
</evidence>
<gene>
    <name evidence="4" type="ORF">PZN02_005983</name>
</gene>
<evidence type="ECO:0000313" key="4">
    <source>
        <dbReference type="EMBL" id="WEX91688.1"/>
    </source>
</evidence>
<sequence length="438" mass="47233">MLQQGGDMKRRTFSAGLAALPFLGPSLTRAFAQDAAASLPKTYSGQKIRALASTGAVWESMATISREFTDATGIAVEYVNLSYNEQYQKLILDLTSGAGSFDVFNFAYQWKYEIEPYSTDLSKIPTEIPGAPDLALDDYPKRALDIYGRVNDKLVGLPTIGDVTLFVWNKAAYEAAGLDPAAAPQTWDEVAERGAKLVGNGQFGYAMPAGKGIQTTVTWILIFKSMGGEYFDASGAPTFGSEAGVKTMKFLVEKLAPVSPPGNLTWDFPEMFNSLSTGQSAQSMMWPGAFGDLLNPRTSQVSDKIAWSPTPQASLLGGWAMGVNDASRAKDAAKLYVAWLTSPDIVRRMGLSGGAPARISALKDPELVKQAPNRPAVLAGLQGDVAEYPPIKEAEQIHIMIYDEVNAAVAKIKTPEQAAGDLQGKVESFMRRRGYLKT</sequence>
<evidence type="ECO:0000256" key="2">
    <source>
        <dbReference type="ARBA" id="ARBA00008520"/>
    </source>
</evidence>
<dbReference type="InterPro" id="IPR050490">
    <property type="entry name" value="Bact_solute-bd_prot1"/>
</dbReference>
<dbReference type="Proteomes" id="UP001229355">
    <property type="component" value="Plasmid unnamed"/>
</dbReference>
<geneLocation type="plasmid" evidence="4 5">
    <name>unnamed</name>
</geneLocation>